<protein>
    <submittedName>
        <fullName evidence="3">Nuclear transport factor 2 family protein</fullName>
    </submittedName>
</protein>
<dbReference type="RefSeq" id="WP_336807448.1">
    <property type="nucleotide sequence ID" value="NZ_JBBBNY010000004.1"/>
</dbReference>
<dbReference type="Gene3D" id="3.10.450.50">
    <property type="match status" value="1"/>
</dbReference>
<name>A0ABU8JCR8_9GAMM</name>
<evidence type="ECO:0000259" key="2">
    <source>
        <dbReference type="Pfam" id="PF14534"/>
    </source>
</evidence>
<dbReference type="Proteomes" id="UP001381174">
    <property type="component" value="Unassembled WGS sequence"/>
</dbReference>
<dbReference type="InterPro" id="IPR032710">
    <property type="entry name" value="NTF2-like_dom_sf"/>
</dbReference>
<feature type="domain" description="DUF4440" evidence="2">
    <location>
        <begin position="39"/>
        <end position="146"/>
    </location>
</feature>
<feature type="chain" id="PRO_5046591652" evidence="1">
    <location>
        <begin position="28"/>
        <end position="156"/>
    </location>
</feature>
<evidence type="ECO:0000313" key="3">
    <source>
        <dbReference type="EMBL" id="MEI7036827.1"/>
    </source>
</evidence>
<feature type="signal peptide" evidence="1">
    <location>
        <begin position="1"/>
        <end position="27"/>
    </location>
</feature>
<sequence>MSCRFLRHALLAQACGLALACGSPAAAAVDETARSEAAVLAVEEHWLQAEGTGDTAWLAQMLLPSYRSVGADGAVHDRAAILAHARSAKGSDRVMRRIQAYLSAHPSGKAVRLEGNLAIVSFYDPAQGPQHIRSSDVFVYRDGGWHAVYSQHSTAR</sequence>
<organism evidence="3 4">
    <name type="scientific">Fulvimonas yonginensis</name>
    <dbReference type="NCBI Taxonomy" id="1495200"/>
    <lineage>
        <taxon>Bacteria</taxon>
        <taxon>Pseudomonadati</taxon>
        <taxon>Pseudomonadota</taxon>
        <taxon>Gammaproteobacteria</taxon>
        <taxon>Lysobacterales</taxon>
        <taxon>Rhodanobacteraceae</taxon>
        <taxon>Fulvimonas</taxon>
    </lineage>
</organism>
<dbReference type="InterPro" id="IPR027843">
    <property type="entry name" value="DUF4440"/>
</dbReference>
<evidence type="ECO:0000313" key="4">
    <source>
        <dbReference type="Proteomes" id="UP001381174"/>
    </source>
</evidence>
<gene>
    <name evidence="3" type="ORF">WAT24_08660</name>
</gene>
<accession>A0ABU8JCR8</accession>
<dbReference type="Pfam" id="PF14534">
    <property type="entry name" value="DUF4440"/>
    <property type="match status" value="1"/>
</dbReference>
<comment type="caution">
    <text evidence="3">The sequence shown here is derived from an EMBL/GenBank/DDBJ whole genome shotgun (WGS) entry which is preliminary data.</text>
</comment>
<proteinExistence type="predicted"/>
<dbReference type="SUPFAM" id="SSF54427">
    <property type="entry name" value="NTF2-like"/>
    <property type="match status" value="1"/>
</dbReference>
<evidence type="ECO:0000256" key="1">
    <source>
        <dbReference type="SAM" id="SignalP"/>
    </source>
</evidence>
<keyword evidence="4" id="KW-1185">Reference proteome</keyword>
<keyword evidence="1" id="KW-0732">Signal</keyword>
<dbReference type="EMBL" id="JBBBNY010000004">
    <property type="protein sequence ID" value="MEI7036827.1"/>
    <property type="molecule type" value="Genomic_DNA"/>
</dbReference>
<reference evidence="3 4" key="1">
    <citation type="journal article" date="2014" name="Int. J. Syst. Evol. Microbiol.">
        <title>Fulvimonas yonginensis sp. nov., isolated from greenhouse soil, and emended description of the genus Fulvimonas.</title>
        <authorList>
            <person name="Ahn J.H."/>
            <person name="Kim S.J."/>
            <person name="Weon H.Y."/>
            <person name="Hong S.B."/>
            <person name="Seok S.J."/>
            <person name="Kwon S.W."/>
        </authorList>
    </citation>
    <scope>NUCLEOTIDE SEQUENCE [LARGE SCALE GENOMIC DNA]</scope>
    <source>
        <strain evidence="3 4">KACC 16952</strain>
    </source>
</reference>
<dbReference type="PROSITE" id="PS51257">
    <property type="entry name" value="PROKAR_LIPOPROTEIN"/>
    <property type="match status" value="1"/>
</dbReference>